<dbReference type="PANTHER" id="PTHR36128">
    <property type="entry name" value="COILED-COIL DOMAIN-CONTAINING PROTEIN 117"/>
    <property type="match status" value="1"/>
</dbReference>
<protein>
    <submittedName>
        <fullName evidence="3">Uncharacterized protein</fullName>
    </submittedName>
</protein>
<feature type="region of interest" description="Disordered" evidence="1">
    <location>
        <begin position="162"/>
        <end position="223"/>
    </location>
</feature>
<feature type="transmembrane region" description="Helical" evidence="2">
    <location>
        <begin position="7"/>
        <end position="26"/>
    </location>
</feature>
<reference evidence="3" key="3">
    <citation type="submission" date="2025-09" db="UniProtKB">
        <authorList>
            <consortium name="Ensembl"/>
        </authorList>
    </citation>
    <scope>IDENTIFICATION</scope>
</reference>
<feature type="compositionally biased region" description="Low complexity" evidence="1">
    <location>
        <begin position="336"/>
        <end position="346"/>
    </location>
</feature>
<keyword evidence="2" id="KW-0812">Transmembrane</keyword>
<feature type="compositionally biased region" description="Pro residues" evidence="1">
    <location>
        <begin position="189"/>
        <end position="198"/>
    </location>
</feature>
<feature type="compositionally biased region" description="Polar residues" evidence="1">
    <location>
        <begin position="201"/>
        <end position="212"/>
    </location>
</feature>
<keyword evidence="2" id="KW-0472">Membrane</keyword>
<dbReference type="PANTHER" id="PTHR36128:SF1">
    <property type="entry name" value="COILED-COIL DOMAIN-CONTAINING PROTEIN 117"/>
    <property type="match status" value="1"/>
</dbReference>
<evidence type="ECO:0000313" key="3">
    <source>
        <dbReference type="Ensembl" id="ENSGACP00000042797.1"/>
    </source>
</evidence>
<feature type="compositionally biased region" description="Pro residues" evidence="1">
    <location>
        <begin position="325"/>
        <end position="335"/>
    </location>
</feature>
<keyword evidence="4" id="KW-1185">Reference proteome</keyword>
<reference evidence="3 4" key="1">
    <citation type="journal article" date="2021" name="G3 (Bethesda)">
        <title>Improved contiguity of the threespine stickleback genome using long-read sequencing.</title>
        <authorList>
            <person name="Nath S."/>
            <person name="Shaw D.E."/>
            <person name="White M.A."/>
        </authorList>
    </citation>
    <scope>NUCLEOTIDE SEQUENCE [LARGE SCALE GENOMIC DNA]</scope>
    <source>
        <strain evidence="3 4">Lake Benthic</strain>
    </source>
</reference>
<name>A0AAQ4PW11_GASAC</name>
<evidence type="ECO:0000256" key="2">
    <source>
        <dbReference type="SAM" id="Phobius"/>
    </source>
</evidence>
<sequence length="367" mass="40602">MFSCKHMLTICASCNVITFLLLLIGIDTDLANRIYVCSRASLQIVSPPGSSCIVLLPRAVNRVVCQPCIHFQAPRAFLNSISDLQVPPVTCREKLYPTSMSQTTRGLQIPSAQPARMMCFDMFVPPFQRSWETRSLRKHRRRVEDEGCTAKRRRLMFEVEVGLSENSSSSSSSSGGGARRDWPAGNGSPPAPAVPQPHPASQNLTLQQSSSAPPRPEVESSCMEVEAAQRKLQEIEDRITLEDDDEDEDLDLEPAPRRPVLVMSDSLKEGLQRGIGDILPHTVAQSVSHSCMELVLWRPPDDPFCRRRKFTVQRQRKQQIASQQPPTPCSSPTPPSAHSSSSAPADAHSSLYVFPVAHCSGEEDMEM</sequence>
<evidence type="ECO:0000256" key="1">
    <source>
        <dbReference type="SAM" id="MobiDB-lite"/>
    </source>
</evidence>
<dbReference type="Proteomes" id="UP000007635">
    <property type="component" value="Chromosome XIII"/>
</dbReference>
<dbReference type="Ensembl" id="ENSGACT00000078606.1">
    <property type="protein sequence ID" value="ENSGACP00000042797.1"/>
    <property type="gene ID" value="ENSGACG00000032073.1"/>
</dbReference>
<proteinExistence type="predicted"/>
<dbReference type="Pfam" id="PF15810">
    <property type="entry name" value="CCDC117"/>
    <property type="match status" value="1"/>
</dbReference>
<dbReference type="AlphaFoldDB" id="A0AAQ4PW11"/>
<keyword evidence="2" id="KW-1133">Transmembrane helix</keyword>
<evidence type="ECO:0000313" key="4">
    <source>
        <dbReference type="Proteomes" id="UP000007635"/>
    </source>
</evidence>
<dbReference type="GeneTree" id="ENSGT00390000005772"/>
<reference evidence="3" key="2">
    <citation type="submission" date="2025-08" db="UniProtKB">
        <authorList>
            <consortium name="Ensembl"/>
        </authorList>
    </citation>
    <scope>IDENTIFICATION</scope>
</reference>
<accession>A0AAQ4PW11</accession>
<feature type="region of interest" description="Disordered" evidence="1">
    <location>
        <begin position="311"/>
        <end position="346"/>
    </location>
</feature>
<organism evidence="3 4">
    <name type="scientific">Gasterosteus aculeatus aculeatus</name>
    <name type="common">three-spined stickleback</name>
    <dbReference type="NCBI Taxonomy" id="481459"/>
    <lineage>
        <taxon>Eukaryota</taxon>
        <taxon>Metazoa</taxon>
        <taxon>Chordata</taxon>
        <taxon>Craniata</taxon>
        <taxon>Vertebrata</taxon>
        <taxon>Euteleostomi</taxon>
        <taxon>Actinopterygii</taxon>
        <taxon>Neopterygii</taxon>
        <taxon>Teleostei</taxon>
        <taxon>Neoteleostei</taxon>
        <taxon>Acanthomorphata</taxon>
        <taxon>Eupercaria</taxon>
        <taxon>Perciformes</taxon>
        <taxon>Cottioidei</taxon>
        <taxon>Gasterosteales</taxon>
        <taxon>Gasterosteidae</taxon>
        <taxon>Gasterosteus</taxon>
    </lineage>
</organism>
<dbReference type="InterPro" id="IPR031630">
    <property type="entry name" value="CCDC117"/>
</dbReference>